<proteinExistence type="predicted"/>
<evidence type="ECO:0000313" key="2">
    <source>
        <dbReference type="Proteomes" id="UP000318590"/>
    </source>
</evidence>
<dbReference type="RefSeq" id="WP_142836327.1">
    <property type="nucleotide sequence ID" value="NZ_VFSV01000089.1"/>
</dbReference>
<comment type="caution">
    <text evidence="1">The sequence shown here is derived from an EMBL/GenBank/DDBJ whole genome shotgun (WGS) entry which is preliminary data.</text>
</comment>
<dbReference type="InterPro" id="IPR011990">
    <property type="entry name" value="TPR-like_helical_dom_sf"/>
</dbReference>
<reference evidence="1 2" key="1">
    <citation type="submission" date="2019-06" db="EMBL/GenBank/DDBJ databases">
        <title>Paenimaribius caenipelagi gen. nov., sp. nov., isolated from a tidal flat.</title>
        <authorList>
            <person name="Yoon J.-H."/>
        </authorList>
    </citation>
    <scope>NUCLEOTIDE SEQUENCE [LARGE SCALE GENOMIC DNA]</scope>
    <source>
        <strain evidence="1 2">JBTF-M29</strain>
    </source>
</reference>
<evidence type="ECO:0000313" key="1">
    <source>
        <dbReference type="EMBL" id="TRD14105.1"/>
    </source>
</evidence>
<dbReference type="SUPFAM" id="SSF48452">
    <property type="entry name" value="TPR-like"/>
    <property type="match status" value="1"/>
</dbReference>
<dbReference type="OrthoDB" id="288285at2"/>
<keyword evidence="2" id="KW-1185">Reference proteome</keyword>
<dbReference type="EMBL" id="VFSV01000089">
    <property type="protein sequence ID" value="TRD14105.1"/>
    <property type="molecule type" value="Genomic_DNA"/>
</dbReference>
<dbReference type="Gene3D" id="1.25.40.10">
    <property type="entry name" value="Tetratricopeptide repeat domain"/>
    <property type="match status" value="1"/>
</dbReference>
<gene>
    <name evidence="1" type="ORF">FEV53_19510</name>
</gene>
<sequence length="149" mass="16481">MAKCADLTEDVRGDHDAAEALYARAIEADPKHANNLGNYAKFTFKMGSAEQGARLLSLAEAHCEGPDELRTELAFYRYAHIRGASIADLRRYIDKEQRTPGWPLVENVRRAIADGHPQPEMLKDLADVLSHGVNASTLNRHAAWRDASG</sequence>
<protein>
    <recommendedName>
        <fullName evidence="3">Tetratricopeptide repeat protein</fullName>
    </recommendedName>
</protein>
<organism evidence="1 2">
    <name type="scientific">Palleronia caenipelagi</name>
    <dbReference type="NCBI Taxonomy" id="2489174"/>
    <lineage>
        <taxon>Bacteria</taxon>
        <taxon>Pseudomonadati</taxon>
        <taxon>Pseudomonadota</taxon>
        <taxon>Alphaproteobacteria</taxon>
        <taxon>Rhodobacterales</taxon>
        <taxon>Roseobacteraceae</taxon>
        <taxon>Palleronia</taxon>
    </lineage>
</organism>
<dbReference type="AlphaFoldDB" id="A0A547PIX0"/>
<name>A0A547PIX0_9RHOB</name>
<accession>A0A547PIX0</accession>
<dbReference type="Proteomes" id="UP000318590">
    <property type="component" value="Unassembled WGS sequence"/>
</dbReference>
<evidence type="ECO:0008006" key="3">
    <source>
        <dbReference type="Google" id="ProtNLM"/>
    </source>
</evidence>
<dbReference type="Pfam" id="PF14559">
    <property type="entry name" value="TPR_19"/>
    <property type="match status" value="1"/>
</dbReference>